<comment type="subcellular location">
    <subcellularLocation>
        <location evidence="1">Membrane</location>
        <topology evidence="1">Multi-pass membrane protein</topology>
    </subcellularLocation>
</comment>
<dbReference type="EMBL" id="CAJPDT010000002">
    <property type="protein sequence ID" value="CAF9906088.1"/>
    <property type="molecule type" value="Genomic_DNA"/>
</dbReference>
<dbReference type="InterPro" id="IPR052337">
    <property type="entry name" value="SAT4-like"/>
</dbReference>
<dbReference type="PANTHER" id="PTHR33048:SF162">
    <property type="entry name" value="SATRATOXIN BIOSYNTHESIS SC1 CLUSTER PROTEIN 4"/>
    <property type="match status" value="1"/>
</dbReference>
<evidence type="ECO:0000256" key="4">
    <source>
        <dbReference type="ARBA" id="ARBA00023136"/>
    </source>
</evidence>
<dbReference type="PANTHER" id="PTHR33048">
    <property type="entry name" value="PTH11-LIKE INTEGRAL MEMBRANE PROTEIN (AFU_ORTHOLOGUE AFUA_5G11245)"/>
    <property type="match status" value="1"/>
</dbReference>
<dbReference type="OrthoDB" id="444631at2759"/>
<name>A0A8H3EKC3_9LECA</name>
<organism evidence="8 9">
    <name type="scientific">Imshaugia aleurites</name>
    <dbReference type="NCBI Taxonomy" id="172621"/>
    <lineage>
        <taxon>Eukaryota</taxon>
        <taxon>Fungi</taxon>
        <taxon>Dikarya</taxon>
        <taxon>Ascomycota</taxon>
        <taxon>Pezizomycotina</taxon>
        <taxon>Lecanoromycetes</taxon>
        <taxon>OSLEUM clade</taxon>
        <taxon>Lecanoromycetidae</taxon>
        <taxon>Lecanorales</taxon>
        <taxon>Lecanorineae</taxon>
        <taxon>Parmeliaceae</taxon>
        <taxon>Imshaugia</taxon>
    </lineage>
</organism>
<dbReference type="GO" id="GO:0016020">
    <property type="term" value="C:membrane"/>
    <property type="evidence" value="ECO:0007669"/>
    <property type="project" value="UniProtKB-SubCell"/>
</dbReference>
<evidence type="ECO:0000256" key="6">
    <source>
        <dbReference type="SAM" id="Phobius"/>
    </source>
</evidence>
<feature type="transmembrane region" description="Helical" evidence="6">
    <location>
        <begin position="12"/>
        <end position="30"/>
    </location>
</feature>
<evidence type="ECO:0000256" key="2">
    <source>
        <dbReference type="ARBA" id="ARBA00022692"/>
    </source>
</evidence>
<proteinExistence type="inferred from homology"/>
<keyword evidence="9" id="KW-1185">Reference proteome</keyword>
<feature type="transmembrane region" description="Helical" evidence="6">
    <location>
        <begin position="42"/>
        <end position="63"/>
    </location>
</feature>
<protein>
    <recommendedName>
        <fullName evidence="7">Rhodopsin domain-containing protein</fullName>
    </recommendedName>
</protein>
<comment type="caution">
    <text evidence="8">The sequence shown here is derived from an EMBL/GenBank/DDBJ whole genome shotgun (WGS) entry which is preliminary data.</text>
</comment>
<keyword evidence="4 6" id="KW-0472">Membrane</keyword>
<feature type="domain" description="Rhodopsin" evidence="7">
    <location>
        <begin position="27"/>
        <end position="264"/>
    </location>
</feature>
<evidence type="ECO:0000256" key="1">
    <source>
        <dbReference type="ARBA" id="ARBA00004141"/>
    </source>
</evidence>
<dbReference type="InterPro" id="IPR049326">
    <property type="entry name" value="Rhodopsin_dom_fungi"/>
</dbReference>
<reference evidence="8" key="1">
    <citation type="submission" date="2021-03" db="EMBL/GenBank/DDBJ databases">
        <authorList>
            <person name="Tagirdzhanova G."/>
        </authorList>
    </citation>
    <scope>NUCLEOTIDE SEQUENCE</scope>
</reference>
<sequence>MGQPSRSEYLSISWTFTGLAILLSVGRFIIRKRVLEGLRMDDLTHAFAVIVLIPYQSIGTLIYPVSIQLEAYGATTSPASIATFEKLFRLELAGQFLFWIILYAVKFTFLIFFRQIFGVNRVFMKWWWALFVYTWLAFVASFLTALWVCGDPSDLFVLEKCIAPRTSHIVNNYAEVAFSLNVSSDLAIIILPVYFLRDLQMRLGKKIAVGLLFSVGMLIVVIEALRLGTGDPGGVQKLDSVYNVLEPAIAVIVACLPIYKSVLHFHGGFSYPRKSKTYQYHSGSSFFPKRRLTARYHSEGYELGDKLPSPVPAMLPRHN</sequence>
<keyword evidence="3 6" id="KW-1133">Transmembrane helix</keyword>
<gene>
    <name evidence="8" type="ORF">IMSHALPRED_004073</name>
</gene>
<dbReference type="Pfam" id="PF20684">
    <property type="entry name" value="Fung_rhodopsin"/>
    <property type="match status" value="1"/>
</dbReference>
<comment type="similarity">
    <text evidence="5">Belongs to the SAT4 family.</text>
</comment>
<evidence type="ECO:0000313" key="8">
    <source>
        <dbReference type="EMBL" id="CAF9906088.1"/>
    </source>
</evidence>
<evidence type="ECO:0000259" key="7">
    <source>
        <dbReference type="Pfam" id="PF20684"/>
    </source>
</evidence>
<evidence type="ECO:0000313" key="9">
    <source>
        <dbReference type="Proteomes" id="UP000664534"/>
    </source>
</evidence>
<feature type="transmembrane region" description="Helical" evidence="6">
    <location>
        <begin position="248"/>
        <end position="269"/>
    </location>
</feature>
<dbReference type="AlphaFoldDB" id="A0A8H3EKC3"/>
<dbReference type="Proteomes" id="UP000664534">
    <property type="component" value="Unassembled WGS sequence"/>
</dbReference>
<feature type="transmembrane region" description="Helical" evidence="6">
    <location>
        <begin position="126"/>
        <end position="148"/>
    </location>
</feature>
<accession>A0A8H3EKC3</accession>
<keyword evidence="2 6" id="KW-0812">Transmembrane</keyword>
<feature type="transmembrane region" description="Helical" evidence="6">
    <location>
        <begin position="208"/>
        <end position="228"/>
    </location>
</feature>
<feature type="transmembrane region" description="Helical" evidence="6">
    <location>
        <begin position="176"/>
        <end position="196"/>
    </location>
</feature>
<feature type="transmembrane region" description="Helical" evidence="6">
    <location>
        <begin position="96"/>
        <end position="114"/>
    </location>
</feature>
<evidence type="ECO:0000256" key="3">
    <source>
        <dbReference type="ARBA" id="ARBA00022989"/>
    </source>
</evidence>
<evidence type="ECO:0000256" key="5">
    <source>
        <dbReference type="ARBA" id="ARBA00038359"/>
    </source>
</evidence>